<name>A0A7C9JJD3_9ACTN</name>
<dbReference type="PANTHER" id="PTHR36923:SF3">
    <property type="entry name" value="FERREDOXIN"/>
    <property type="match status" value="1"/>
</dbReference>
<comment type="caution">
    <text evidence="9">The sequence shown here is derived from an EMBL/GenBank/DDBJ whole genome shotgun (WGS) entry which is preliminary data.</text>
</comment>
<sequence length="63" mass="6715">MIVTVDVERCCSSGQCVLIAPEVFDQNDDDGTVLLLQPEPAEELHDAVEDAADHCPCSAISLS</sequence>
<dbReference type="EMBL" id="WXEW01000011">
    <property type="protein sequence ID" value="NAS26563.1"/>
    <property type="molecule type" value="Genomic_DNA"/>
</dbReference>
<evidence type="ECO:0000256" key="4">
    <source>
        <dbReference type="ARBA" id="ARBA00022982"/>
    </source>
</evidence>
<dbReference type="Gene3D" id="3.30.70.20">
    <property type="match status" value="1"/>
</dbReference>
<dbReference type="PRINTS" id="PR00352">
    <property type="entry name" value="3FE4SFRDOXIN"/>
</dbReference>
<evidence type="ECO:0000256" key="5">
    <source>
        <dbReference type="ARBA" id="ARBA00023004"/>
    </source>
</evidence>
<dbReference type="GO" id="GO:0051538">
    <property type="term" value="F:3 iron, 4 sulfur cluster binding"/>
    <property type="evidence" value="ECO:0007669"/>
    <property type="project" value="UniProtKB-KW"/>
</dbReference>
<keyword evidence="3 8" id="KW-0479">Metal-binding</keyword>
<gene>
    <name evidence="9" type="ORF">GT755_33415</name>
</gene>
<comment type="function">
    <text evidence="8">Ferredoxins are iron-sulfur proteins that transfer electrons in a wide variety of metabolic reactions.</text>
</comment>
<dbReference type="RefSeq" id="WP_161483557.1">
    <property type="nucleotide sequence ID" value="NZ_WXEW01000011.1"/>
</dbReference>
<dbReference type="InterPro" id="IPR001080">
    <property type="entry name" value="3Fe4S_ferredoxin"/>
</dbReference>
<evidence type="ECO:0000256" key="6">
    <source>
        <dbReference type="ARBA" id="ARBA00023014"/>
    </source>
</evidence>
<keyword evidence="7" id="KW-0003">3Fe-4S</keyword>
<keyword evidence="5 8" id="KW-0408">Iron</keyword>
<dbReference type="AlphaFoldDB" id="A0A7C9JJD3"/>
<protein>
    <recommendedName>
        <fullName evidence="8">Ferredoxin</fullName>
    </recommendedName>
</protein>
<evidence type="ECO:0000256" key="8">
    <source>
        <dbReference type="RuleBase" id="RU368020"/>
    </source>
</evidence>
<keyword evidence="6 8" id="KW-0411">Iron-sulfur</keyword>
<accession>A0A7C9JJD3</accession>
<dbReference type="SUPFAM" id="SSF54862">
    <property type="entry name" value="4Fe-4S ferredoxins"/>
    <property type="match status" value="1"/>
</dbReference>
<keyword evidence="10" id="KW-1185">Reference proteome</keyword>
<evidence type="ECO:0000313" key="10">
    <source>
        <dbReference type="Proteomes" id="UP000479526"/>
    </source>
</evidence>
<dbReference type="InterPro" id="IPR051269">
    <property type="entry name" value="Fe-S_cluster_ET"/>
</dbReference>
<proteinExistence type="predicted"/>
<reference evidence="9 10" key="1">
    <citation type="submission" date="2020-01" db="EMBL/GenBank/DDBJ databases">
        <title>Herbidospora sp. NEAU-GS84 nov., a novel actinomycete isolated from soil.</title>
        <authorList>
            <person name="Han L."/>
        </authorList>
    </citation>
    <scope>NUCLEOTIDE SEQUENCE [LARGE SCALE GENOMIC DNA]</scope>
    <source>
        <strain evidence="9 10">NEAU-GS84</strain>
    </source>
</reference>
<dbReference type="Proteomes" id="UP000479526">
    <property type="component" value="Unassembled WGS sequence"/>
</dbReference>
<evidence type="ECO:0000256" key="3">
    <source>
        <dbReference type="ARBA" id="ARBA00022723"/>
    </source>
</evidence>
<evidence type="ECO:0000256" key="2">
    <source>
        <dbReference type="ARBA" id="ARBA00022448"/>
    </source>
</evidence>
<keyword evidence="2 8" id="KW-0813">Transport</keyword>
<organism evidence="9 10">
    <name type="scientific">Herbidospora solisilvae</name>
    <dbReference type="NCBI Taxonomy" id="2696284"/>
    <lineage>
        <taxon>Bacteria</taxon>
        <taxon>Bacillati</taxon>
        <taxon>Actinomycetota</taxon>
        <taxon>Actinomycetes</taxon>
        <taxon>Streptosporangiales</taxon>
        <taxon>Streptosporangiaceae</taxon>
        <taxon>Herbidospora</taxon>
    </lineage>
</organism>
<dbReference type="Pfam" id="PF13370">
    <property type="entry name" value="Fer4_13"/>
    <property type="match status" value="1"/>
</dbReference>
<dbReference type="GO" id="GO:0005506">
    <property type="term" value="F:iron ion binding"/>
    <property type="evidence" value="ECO:0007669"/>
    <property type="project" value="UniProtKB-UniRule"/>
</dbReference>
<dbReference type="GO" id="GO:0009055">
    <property type="term" value="F:electron transfer activity"/>
    <property type="evidence" value="ECO:0007669"/>
    <property type="project" value="UniProtKB-UniRule"/>
</dbReference>
<comment type="cofactor">
    <cofactor evidence="1">
        <name>[3Fe-4S] cluster</name>
        <dbReference type="ChEBI" id="CHEBI:21137"/>
    </cofactor>
</comment>
<evidence type="ECO:0000256" key="1">
    <source>
        <dbReference type="ARBA" id="ARBA00001927"/>
    </source>
</evidence>
<dbReference type="PANTHER" id="PTHR36923">
    <property type="entry name" value="FERREDOXIN"/>
    <property type="match status" value="1"/>
</dbReference>
<evidence type="ECO:0000313" key="9">
    <source>
        <dbReference type="EMBL" id="NAS26563.1"/>
    </source>
</evidence>
<evidence type="ECO:0000256" key="7">
    <source>
        <dbReference type="ARBA" id="ARBA00023291"/>
    </source>
</evidence>
<keyword evidence="4 8" id="KW-0249">Electron transport</keyword>